<feature type="signal peptide" evidence="1">
    <location>
        <begin position="1"/>
        <end position="17"/>
    </location>
</feature>
<feature type="domain" description="Outer membrane protein beta-barrel" evidence="2">
    <location>
        <begin position="25"/>
        <end position="203"/>
    </location>
</feature>
<dbReference type="Proteomes" id="UP000306229">
    <property type="component" value="Chromosome"/>
</dbReference>
<accession>A0A5B7TPX4</accession>
<keyword evidence="4" id="KW-1185">Reference proteome</keyword>
<dbReference type="AlphaFoldDB" id="A0A5B7TPX4"/>
<sequence length="228" mass="26301">MKKLFLFFFMLSGLLSAQNNIKKDNDTIKDNHYLEDQIYIGLSYMLMDKLPDTISSNGFSNSLTLGFIKDIPLNERRNLALGIGLGYGRHTYYQNLKITRPNNVTEFDVATDFKSNKFSIHAVEIPIELRWRTSTMDSYKFYRIYFGGKLSYAIATNSKYKEDGNMIKVNGIDEINKLQYGLSLSMGYGTWNLNVYYGLSNIFSDATLLDDIPIKIRDFRVGLIFYIL</sequence>
<protein>
    <submittedName>
        <fullName evidence="3">PorT family protein</fullName>
    </submittedName>
</protein>
<keyword evidence="1" id="KW-0732">Signal</keyword>
<evidence type="ECO:0000256" key="1">
    <source>
        <dbReference type="SAM" id="SignalP"/>
    </source>
</evidence>
<proteinExistence type="predicted"/>
<evidence type="ECO:0000313" key="4">
    <source>
        <dbReference type="Proteomes" id="UP000306229"/>
    </source>
</evidence>
<dbReference type="KEGG" id="fbe:FF125_01495"/>
<evidence type="ECO:0000259" key="2">
    <source>
        <dbReference type="Pfam" id="PF13568"/>
    </source>
</evidence>
<name>A0A5B7TPX4_9FLAO</name>
<feature type="chain" id="PRO_5022916482" evidence="1">
    <location>
        <begin position="18"/>
        <end position="228"/>
    </location>
</feature>
<dbReference type="OrthoDB" id="959017at2"/>
<dbReference type="RefSeq" id="WP_138948124.1">
    <property type="nucleotide sequence ID" value="NZ_CP040749.1"/>
</dbReference>
<dbReference type="InterPro" id="IPR025665">
    <property type="entry name" value="Beta-barrel_OMP_2"/>
</dbReference>
<gene>
    <name evidence="3" type="ORF">FF125_01495</name>
</gene>
<evidence type="ECO:0000313" key="3">
    <source>
        <dbReference type="EMBL" id="QCX37176.1"/>
    </source>
</evidence>
<reference evidence="3 4" key="1">
    <citation type="submission" date="2019-05" db="EMBL/GenBank/DDBJ databases">
        <title>Algicella ahnfeltiae gen. nov., sp. nov., a novel marine bacterium of the family Flavobacteriaceae isolated from a red alga.</title>
        <authorList>
            <person name="Nedashkovskaya O.I."/>
            <person name="Kukhlevskiy A.D."/>
            <person name="Kim S.-G."/>
            <person name="Zhukova N.V."/>
            <person name="Mikhailov V.V."/>
        </authorList>
    </citation>
    <scope>NUCLEOTIDE SEQUENCE [LARGE SCALE GENOMIC DNA]</scope>
    <source>
        <strain evidence="3 4">10Alg115</strain>
    </source>
</reference>
<dbReference type="Pfam" id="PF13568">
    <property type="entry name" value="OMP_b-brl_2"/>
    <property type="match status" value="1"/>
</dbReference>
<dbReference type="EMBL" id="CP040749">
    <property type="protein sequence ID" value="QCX37176.1"/>
    <property type="molecule type" value="Genomic_DNA"/>
</dbReference>
<organism evidence="3 4">
    <name type="scientific">Aureibaculum algae</name>
    <dbReference type="NCBI Taxonomy" id="2584122"/>
    <lineage>
        <taxon>Bacteria</taxon>
        <taxon>Pseudomonadati</taxon>
        <taxon>Bacteroidota</taxon>
        <taxon>Flavobacteriia</taxon>
        <taxon>Flavobacteriales</taxon>
        <taxon>Flavobacteriaceae</taxon>
        <taxon>Aureibaculum</taxon>
    </lineage>
</organism>